<feature type="region of interest" description="Disordered" evidence="3">
    <location>
        <begin position="704"/>
        <end position="1044"/>
    </location>
</feature>
<feature type="compositionally biased region" description="Polar residues" evidence="3">
    <location>
        <begin position="1013"/>
        <end position="1029"/>
    </location>
</feature>
<dbReference type="GO" id="GO:0098968">
    <property type="term" value="P:neurotransmitter receptor transport postsynaptic membrane to endosome"/>
    <property type="evidence" value="ECO:0007669"/>
    <property type="project" value="TreeGrafter"/>
</dbReference>
<feature type="region of interest" description="Disordered" evidence="3">
    <location>
        <begin position="1227"/>
        <end position="1315"/>
    </location>
</feature>
<keyword evidence="2" id="KW-0677">Repeat</keyword>
<dbReference type="CDD" id="cd06749">
    <property type="entry name" value="PDZ_densin_erbin-like"/>
    <property type="match status" value="1"/>
</dbReference>
<dbReference type="GO" id="GO:0098887">
    <property type="term" value="P:neurotransmitter receptor transport, endosome to postsynaptic membrane"/>
    <property type="evidence" value="ECO:0007669"/>
    <property type="project" value="TreeGrafter"/>
</dbReference>
<dbReference type="FunFam" id="3.80.10.10:FF:000118">
    <property type="entry name" value="Leucine rich repeat containing 7"/>
    <property type="match status" value="1"/>
</dbReference>
<feature type="region of interest" description="Disordered" evidence="3">
    <location>
        <begin position="1058"/>
        <end position="1190"/>
    </location>
</feature>
<dbReference type="EMBL" id="JBAMIC010000011">
    <property type="protein sequence ID" value="KAK7099704.1"/>
    <property type="molecule type" value="Genomic_DNA"/>
</dbReference>
<gene>
    <name evidence="5" type="ORF">V1264_022777</name>
</gene>
<feature type="domain" description="PDZ" evidence="4">
    <location>
        <begin position="1320"/>
        <end position="1397"/>
    </location>
</feature>
<dbReference type="PROSITE" id="PS51450">
    <property type="entry name" value="LRR"/>
    <property type="match status" value="3"/>
</dbReference>
<organism evidence="5 6">
    <name type="scientific">Littorina saxatilis</name>
    <dbReference type="NCBI Taxonomy" id="31220"/>
    <lineage>
        <taxon>Eukaryota</taxon>
        <taxon>Metazoa</taxon>
        <taxon>Spiralia</taxon>
        <taxon>Lophotrochozoa</taxon>
        <taxon>Mollusca</taxon>
        <taxon>Gastropoda</taxon>
        <taxon>Caenogastropoda</taxon>
        <taxon>Littorinimorpha</taxon>
        <taxon>Littorinoidea</taxon>
        <taxon>Littorinidae</taxon>
        <taxon>Littorina</taxon>
    </lineage>
</organism>
<feature type="compositionally biased region" description="Low complexity" evidence="3">
    <location>
        <begin position="1227"/>
        <end position="1241"/>
    </location>
</feature>
<dbReference type="GO" id="GO:0016323">
    <property type="term" value="C:basolateral plasma membrane"/>
    <property type="evidence" value="ECO:0007669"/>
    <property type="project" value="TreeGrafter"/>
</dbReference>
<feature type="compositionally biased region" description="Basic and acidic residues" evidence="3">
    <location>
        <begin position="1248"/>
        <end position="1258"/>
    </location>
</feature>
<proteinExistence type="predicted"/>
<dbReference type="GO" id="GO:0005912">
    <property type="term" value="C:adherens junction"/>
    <property type="evidence" value="ECO:0007669"/>
    <property type="project" value="TreeGrafter"/>
</dbReference>
<evidence type="ECO:0000313" key="5">
    <source>
        <dbReference type="EMBL" id="KAK7099704.1"/>
    </source>
</evidence>
<evidence type="ECO:0000259" key="4">
    <source>
        <dbReference type="PROSITE" id="PS50106"/>
    </source>
</evidence>
<dbReference type="PROSITE" id="PS50106">
    <property type="entry name" value="PDZ"/>
    <property type="match status" value="1"/>
</dbReference>
<feature type="compositionally biased region" description="Polar residues" evidence="3">
    <location>
        <begin position="584"/>
        <end position="593"/>
    </location>
</feature>
<name>A0AAN9B6Q6_9CAEN</name>
<dbReference type="SUPFAM" id="SSF52058">
    <property type="entry name" value="L domain-like"/>
    <property type="match status" value="1"/>
</dbReference>
<dbReference type="Gene3D" id="2.30.42.10">
    <property type="match status" value="1"/>
</dbReference>
<feature type="compositionally biased region" description="Low complexity" evidence="3">
    <location>
        <begin position="1060"/>
        <end position="1081"/>
    </location>
</feature>
<feature type="region of interest" description="Disordered" evidence="3">
    <location>
        <begin position="576"/>
        <end position="688"/>
    </location>
</feature>
<feature type="compositionally biased region" description="Polar residues" evidence="3">
    <location>
        <begin position="843"/>
        <end position="854"/>
    </location>
</feature>
<dbReference type="GO" id="GO:0043113">
    <property type="term" value="P:receptor clustering"/>
    <property type="evidence" value="ECO:0007669"/>
    <property type="project" value="TreeGrafter"/>
</dbReference>
<feature type="compositionally biased region" description="Polar residues" evidence="3">
    <location>
        <begin position="1135"/>
        <end position="1145"/>
    </location>
</feature>
<evidence type="ECO:0000313" key="6">
    <source>
        <dbReference type="Proteomes" id="UP001374579"/>
    </source>
</evidence>
<evidence type="ECO:0000256" key="3">
    <source>
        <dbReference type="SAM" id="MobiDB-lite"/>
    </source>
</evidence>
<dbReference type="InterPro" id="IPR001611">
    <property type="entry name" value="Leu-rich_rpt"/>
</dbReference>
<dbReference type="Gene3D" id="3.80.10.10">
    <property type="entry name" value="Ribonuclease Inhibitor"/>
    <property type="match status" value="2"/>
</dbReference>
<comment type="caution">
    <text evidence="5">The sequence shown here is derived from an EMBL/GenBank/DDBJ whole genome shotgun (WGS) entry which is preliminary data.</text>
</comment>
<dbReference type="PANTHER" id="PTHR23119">
    <property type="entry name" value="DISCS LARGE"/>
    <property type="match status" value="1"/>
</dbReference>
<keyword evidence="6" id="KW-1185">Reference proteome</keyword>
<dbReference type="Pfam" id="PF00595">
    <property type="entry name" value="PDZ"/>
    <property type="match status" value="1"/>
</dbReference>
<feature type="region of interest" description="Disordered" evidence="3">
    <location>
        <begin position="497"/>
        <end position="532"/>
    </location>
</feature>
<dbReference type="GO" id="GO:0014069">
    <property type="term" value="C:postsynaptic density"/>
    <property type="evidence" value="ECO:0007669"/>
    <property type="project" value="TreeGrafter"/>
</dbReference>
<feature type="compositionally biased region" description="Polar residues" evidence="3">
    <location>
        <begin position="874"/>
        <end position="901"/>
    </location>
</feature>
<dbReference type="Proteomes" id="UP001374579">
    <property type="component" value="Unassembled WGS sequence"/>
</dbReference>
<dbReference type="GO" id="GO:0045211">
    <property type="term" value="C:postsynaptic membrane"/>
    <property type="evidence" value="ECO:0007669"/>
    <property type="project" value="TreeGrafter"/>
</dbReference>
<dbReference type="PANTHER" id="PTHR23119:SF50">
    <property type="entry name" value="PDZ DOMAIN-CONTAINING PROTEIN"/>
    <property type="match status" value="1"/>
</dbReference>
<dbReference type="InterPro" id="IPR032675">
    <property type="entry name" value="LRR_dom_sf"/>
</dbReference>
<feature type="compositionally biased region" description="Low complexity" evidence="3">
    <location>
        <begin position="785"/>
        <end position="794"/>
    </location>
</feature>
<reference evidence="5 6" key="1">
    <citation type="submission" date="2024-02" db="EMBL/GenBank/DDBJ databases">
        <title>Chromosome-scale genome assembly of the rough periwinkle Littorina saxatilis.</title>
        <authorList>
            <person name="De Jode A."/>
            <person name="Faria R."/>
            <person name="Formenti G."/>
            <person name="Sims Y."/>
            <person name="Smith T.P."/>
            <person name="Tracey A."/>
            <person name="Wood J.M.D."/>
            <person name="Zagrodzka Z.B."/>
            <person name="Johannesson K."/>
            <person name="Butlin R.K."/>
            <person name="Leder E.H."/>
        </authorList>
    </citation>
    <scope>NUCLEOTIDE SEQUENCE [LARGE SCALE GENOMIC DNA]</scope>
    <source>
        <strain evidence="5">Snail1</strain>
        <tissue evidence="5">Muscle</tissue>
    </source>
</reference>
<dbReference type="GO" id="GO:0019901">
    <property type="term" value="F:protein kinase binding"/>
    <property type="evidence" value="ECO:0007669"/>
    <property type="project" value="TreeGrafter"/>
</dbReference>
<evidence type="ECO:0000256" key="2">
    <source>
        <dbReference type="ARBA" id="ARBA00022737"/>
    </source>
</evidence>
<feature type="compositionally biased region" description="Gly residues" evidence="3">
    <location>
        <begin position="1082"/>
        <end position="1093"/>
    </location>
</feature>
<dbReference type="SMART" id="SM00228">
    <property type="entry name" value="PDZ"/>
    <property type="match status" value="1"/>
</dbReference>
<sequence>MAGLLLLRKCPCLRPKIEEEVRVLDYRHCSLTDVPGDVFNYERTLEELYTDSNQIRDLPRELFYCHGLRKLSISDNEITNIPPAIASLDHLEELDFSKNGIIDVPDNIKCCKYLRVIDASVNPLGKLPEGFTQLQNLTHLCVNDTFLDYLPGSFGRLVKLKILEIRENHLKTLPKSFGRLTELERLDIGNNEFTELPDVIGSLTNLLELWCDNNQITSITHTIGALKQLMFLDASKNQLESLPGEIEGCTCLADLHLSANQLQTMPDAIGHLSNLTTLKADDNQLTSLPKTLGGLTSLSELNVSVNDLEELPASIGLLRNLRTFYADENLLTFVPAELGSCSGITVLSLRSNKLAYIPDEIGRIPRLRVLNLSDNHLSYLPFTIIKLKELQALWLTENQTRPLIPLQSDYEPDTGRKFLTCYLLPQGQNSDNDDNGGDGDTDSFHASIWDEERLSRQQIHFNFADDDDDEGHLVRCPTPYPKEMREKSRHMRNLAMRQSSGDGAQAASWSPRAENMQSVPPEGRANYSTEETIDVRVRDARISKPQSPSLKETHRLYHCDKEKLMKDKARMQHRHSMPNIADEVQSTSTTGTPRSVKRGKSDECQPLLGWNPTTKKGKDRHKGQKDLTVSFTEHKGEGEEEDDASLCDGKKISYNSDTDDVRVTGRRKSTPNLFSFEEGQGSEVTPKQMPSFTYEDLYQKQLLNKHHHHGRRSRRMREYDSDTGYRSDREMQQFQRQYSGEGRDDMSVRSQPTMSRSHRRSHGREGGYASDLEAYAGRGRGWGSGSSSSKGRGSAPSPTPKPSMYPLYPTHSLPQDLNAHARTPTGPGQDFSSSHLHPPSRLTAPNSRPNSASYQQHPGGPPSPSQFHSGEALDQSTPLSTQAPQSFPQGGTVPSSASQAFPGSPGSAAYPQSTPVGDLSISSGYSQSGARSKEKDVHRELYTVLEERNKKPAMPLDSRPSPTPSATRNPLTSQTPPPYQPAPPYRPQSDRAADRSDSFNSSSQSSPRDSGKAGSSFSNPEYTAIQYSSKGREDRTDGRNVAGGCDYETVASVHRGADVQYSLSAGQPQQQQQHRTSNQHGYGQGSRTRGGSGQSSSDHHMRSENRLSGQDYSVSSHTSAATASGGGSHDPRSLNPYSTYSSSRDNLAPAKPTHLDTSVRRSPNTLDLSTLPRPRSGSRENVLDGATGGASVTPQKVFEAYPNPYGEPLEVGDPLMSRYEDVAMFKSMQEPSSQVSSSTDSGYGHGHHIYERIGDFNARRSGSPQSSTPPSHRNTPVQRHNSSSQGIPSRETTPVKEEGFYSVQGNTVTAGTSQESREVFRTVVRKNPGLGFSIAGGQGSRGYNPYRAGDQGIFVTKVQPGGPAATVIQPGDKILQVNHIDFRTIDHSQAVNVMKTATTVELLVERVQKINMV</sequence>
<dbReference type="SMART" id="SM00369">
    <property type="entry name" value="LRR_TYP"/>
    <property type="match status" value="12"/>
</dbReference>
<dbReference type="InterPro" id="IPR055414">
    <property type="entry name" value="LRR_R13L4/SHOC2-like"/>
</dbReference>
<feature type="compositionally biased region" description="Basic and acidic residues" evidence="3">
    <location>
        <begin position="716"/>
        <end position="731"/>
    </location>
</feature>
<dbReference type="InterPro" id="IPR036034">
    <property type="entry name" value="PDZ_sf"/>
</dbReference>
<dbReference type="SUPFAM" id="SSF50156">
    <property type="entry name" value="PDZ domain-like"/>
    <property type="match status" value="1"/>
</dbReference>
<accession>A0AAN9B6Q6</accession>
<dbReference type="SMART" id="SM00364">
    <property type="entry name" value="LRR_BAC"/>
    <property type="match status" value="10"/>
</dbReference>
<dbReference type="InterPro" id="IPR001478">
    <property type="entry name" value="PDZ"/>
</dbReference>
<feature type="compositionally biased region" description="Polar residues" evidence="3">
    <location>
        <begin position="1260"/>
        <end position="1292"/>
    </location>
</feature>
<dbReference type="InterPro" id="IPR050614">
    <property type="entry name" value="Synaptic_Scaffolding_LAP-MAGUK"/>
</dbReference>
<dbReference type="GO" id="GO:0045197">
    <property type="term" value="P:establishment or maintenance of epithelial cell apical/basal polarity"/>
    <property type="evidence" value="ECO:0007669"/>
    <property type="project" value="TreeGrafter"/>
</dbReference>
<feature type="compositionally biased region" description="Basic and acidic residues" evidence="3">
    <location>
        <begin position="931"/>
        <end position="950"/>
    </location>
</feature>
<dbReference type="Pfam" id="PF13855">
    <property type="entry name" value="LRR_8"/>
    <property type="match status" value="2"/>
</dbReference>
<evidence type="ECO:0000256" key="1">
    <source>
        <dbReference type="ARBA" id="ARBA00022614"/>
    </source>
</evidence>
<feature type="compositionally biased region" description="Basic residues" evidence="3">
    <location>
        <begin position="704"/>
        <end position="715"/>
    </location>
</feature>
<dbReference type="Pfam" id="PF23598">
    <property type="entry name" value="LRR_14"/>
    <property type="match status" value="1"/>
</dbReference>
<feature type="compositionally biased region" description="Polar residues" evidence="3">
    <location>
        <begin position="964"/>
        <end position="974"/>
    </location>
</feature>
<keyword evidence="1" id="KW-0433">Leucine-rich repeat</keyword>
<feature type="compositionally biased region" description="Polar residues" evidence="3">
    <location>
        <begin position="910"/>
        <end position="930"/>
    </location>
</feature>
<feature type="compositionally biased region" description="Basic and acidic residues" evidence="3">
    <location>
        <begin position="988"/>
        <end position="997"/>
    </location>
</feature>
<dbReference type="GO" id="GO:0098609">
    <property type="term" value="P:cell-cell adhesion"/>
    <property type="evidence" value="ECO:0007669"/>
    <property type="project" value="TreeGrafter"/>
</dbReference>
<feature type="compositionally biased region" description="Pro residues" evidence="3">
    <location>
        <begin position="975"/>
        <end position="986"/>
    </location>
</feature>
<protein>
    <recommendedName>
        <fullName evidence="4">PDZ domain-containing protein</fullName>
    </recommendedName>
</protein>
<feature type="compositionally biased region" description="Low complexity" evidence="3">
    <location>
        <begin position="998"/>
        <end position="1008"/>
    </location>
</feature>
<feature type="compositionally biased region" description="Polar residues" evidence="3">
    <location>
        <begin position="1303"/>
        <end position="1314"/>
    </location>
</feature>
<dbReference type="InterPro" id="IPR003591">
    <property type="entry name" value="Leu-rich_rpt_typical-subtyp"/>
</dbReference>